<dbReference type="Proteomes" id="UP000324222">
    <property type="component" value="Unassembled WGS sequence"/>
</dbReference>
<dbReference type="EMBL" id="VSRR010070073">
    <property type="protein sequence ID" value="MPC85952.1"/>
    <property type="molecule type" value="Genomic_DNA"/>
</dbReference>
<comment type="caution">
    <text evidence="2">The sequence shown here is derived from an EMBL/GenBank/DDBJ whole genome shotgun (WGS) entry which is preliminary data.</text>
</comment>
<gene>
    <name evidence="2" type="ORF">E2C01_080758</name>
</gene>
<keyword evidence="3" id="KW-1185">Reference proteome</keyword>
<feature type="compositionally biased region" description="Low complexity" evidence="1">
    <location>
        <begin position="43"/>
        <end position="56"/>
    </location>
</feature>
<protein>
    <submittedName>
        <fullName evidence="2">Uncharacterized protein</fullName>
    </submittedName>
</protein>
<evidence type="ECO:0000313" key="3">
    <source>
        <dbReference type="Proteomes" id="UP000324222"/>
    </source>
</evidence>
<proteinExistence type="predicted"/>
<sequence>MPITPCHHYHHHHHHINRKLPPCPSPQLDLHPNRPRHLKDKVLSSLPPSGSRLLSPVGVEESED</sequence>
<dbReference type="AlphaFoldDB" id="A0A5B7IQ72"/>
<reference evidence="2 3" key="1">
    <citation type="submission" date="2019-05" db="EMBL/GenBank/DDBJ databases">
        <title>Another draft genome of Portunus trituberculatus and its Hox gene families provides insights of decapod evolution.</title>
        <authorList>
            <person name="Jeong J.-H."/>
            <person name="Song I."/>
            <person name="Kim S."/>
            <person name="Choi T."/>
            <person name="Kim D."/>
            <person name="Ryu S."/>
            <person name="Kim W."/>
        </authorList>
    </citation>
    <scope>NUCLEOTIDE SEQUENCE [LARGE SCALE GENOMIC DNA]</scope>
    <source>
        <tissue evidence="2">Muscle</tissue>
    </source>
</reference>
<name>A0A5B7IQ72_PORTR</name>
<feature type="region of interest" description="Disordered" evidence="1">
    <location>
        <begin position="15"/>
        <end position="64"/>
    </location>
</feature>
<accession>A0A5B7IQ72</accession>
<evidence type="ECO:0000313" key="2">
    <source>
        <dbReference type="EMBL" id="MPC85952.1"/>
    </source>
</evidence>
<evidence type="ECO:0000256" key="1">
    <source>
        <dbReference type="SAM" id="MobiDB-lite"/>
    </source>
</evidence>
<organism evidence="2 3">
    <name type="scientific">Portunus trituberculatus</name>
    <name type="common">Swimming crab</name>
    <name type="synonym">Neptunus trituberculatus</name>
    <dbReference type="NCBI Taxonomy" id="210409"/>
    <lineage>
        <taxon>Eukaryota</taxon>
        <taxon>Metazoa</taxon>
        <taxon>Ecdysozoa</taxon>
        <taxon>Arthropoda</taxon>
        <taxon>Crustacea</taxon>
        <taxon>Multicrustacea</taxon>
        <taxon>Malacostraca</taxon>
        <taxon>Eumalacostraca</taxon>
        <taxon>Eucarida</taxon>
        <taxon>Decapoda</taxon>
        <taxon>Pleocyemata</taxon>
        <taxon>Brachyura</taxon>
        <taxon>Eubrachyura</taxon>
        <taxon>Portunoidea</taxon>
        <taxon>Portunidae</taxon>
        <taxon>Portuninae</taxon>
        <taxon>Portunus</taxon>
    </lineage>
</organism>